<accession>A0A6J7GIJ3</accession>
<sequence>MERNSLYIDLKEVLKEHKHKLCVKPQIIRKVLEDLQIDEEDEVIITGDFGDWGWFCNLLLSQVLENDIEGVE</sequence>
<evidence type="ECO:0000313" key="1">
    <source>
        <dbReference type="EMBL" id="CAB4904250.1"/>
    </source>
</evidence>
<gene>
    <name evidence="1" type="ORF">UFOPK3592_00624</name>
</gene>
<reference evidence="1" key="1">
    <citation type="submission" date="2020-05" db="EMBL/GenBank/DDBJ databases">
        <authorList>
            <person name="Chiriac C."/>
            <person name="Salcher M."/>
            <person name="Ghai R."/>
            <person name="Kavagutti S V."/>
        </authorList>
    </citation>
    <scope>NUCLEOTIDE SEQUENCE</scope>
</reference>
<protein>
    <submittedName>
        <fullName evidence="1">Unannotated protein</fullName>
    </submittedName>
</protein>
<dbReference type="EMBL" id="CAFBML010000069">
    <property type="protein sequence ID" value="CAB4904250.1"/>
    <property type="molecule type" value="Genomic_DNA"/>
</dbReference>
<organism evidence="1">
    <name type="scientific">freshwater metagenome</name>
    <dbReference type="NCBI Taxonomy" id="449393"/>
    <lineage>
        <taxon>unclassified sequences</taxon>
        <taxon>metagenomes</taxon>
        <taxon>ecological metagenomes</taxon>
    </lineage>
</organism>
<name>A0A6J7GIJ3_9ZZZZ</name>
<dbReference type="AlphaFoldDB" id="A0A6J7GIJ3"/>
<proteinExistence type="predicted"/>